<dbReference type="AlphaFoldDB" id="A0A6A5X213"/>
<evidence type="ECO:0000313" key="1">
    <source>
        <dbReference type="EMBL" id="KAF2006325.1"/>
    </source>
</evidence>
<gene>
    <name evidence="1" type="ORF">P154DRAFT_257202</name>
</gene>
<organism evidence="1 2">
    <name type="scientific">Amniculicola lignicola CBS 123094</name>
    <dbReference type="NCBI Taxonomy" id="1392246"/>
    <lineage>
        <taxon>Eukaryota</taxon>
        <taxon>Fungi</taxon>
        <taxon>Dikarya</taxon>
        <taxon>Ascomycota</taxon>
        <taxon>Pezizomycotina</taxon>
        <taxon>Dothideomycetes</taxon>
        <taxon>Pleosporomycetidae</taxon>
        <taxon>Pleosporales</taxon>
        <taxon>Amniculicolaceae</taxon>
        <taxon>Amniculicola</taxon>
    </lineage>
</organism>
<dbReference type="Proteomes" id="UP000799779">
    <property type="component" value="Unassembled WGS sequence"/>
</dbReference>
<protein>
    <submittedName>
        <fullName evidence="1">Uncharacterized protein</fullName>
    </submittedName>
</protein>
<keyword evidence="2" id="KW-1185">Reference proteome</keyword>
<proteinExistence type="predicted"/>
<reference evidence="1" key="1">
    <citation type="journal article" date="2020" name="Stud. Mycol.">
        <title>101 Dothideomycetes genomes: a test case for predicting lifestyles and emergence of pathogens.</title>
        <authorList>
            <person name="Haridas S."/>
            <person name="Albert R."/>
            <person name="Binder M."/>
            <person name="Bloem J."/>
            <person name="Labutti K."/>
            <person name="Salamov A."/>
            <person name="Andreopoulos B."/>
            <person name="Baker S."/>
            <person name="Barry K."/>
            <person name="Bills G."/>
            <person name="Bluhm B."/>
            <person name="Cannon C."/>
            <person name="Castanera R."/>
            <person name="Culley D."/>
            <person name="Daum C."/>
            <person name="Ezra D."/>
            <person name="Gonzalez J."/>
            <person name="Henrissat B."/>
            <person name="Kuo A."/>
            <person name="Liang C."/>
            <person name="Lipzen A."/>
            <person name="Lutzoni F."/>
            <person name="Magnuson J."/>
            <person name="Mondo S."/>
            <person name="Nolan M."/>
            <person name="Ohm R."/>
            <person name="Pangilinan J."/>
            <person name="Park H.-J."/>
            <person name="Ramirez L."/>
            <person name="Alfaro M."/>
            <person name="Sun H."/>
            <person name="Tritt A."/>
            <person name="Yoshinaga Y."/>
            <person name="Zwiers L.-H."/>
            <person name="Turgeon B."/>
            <person name="Goodwin S."/>
            <person name="Spatafora J."/>
            <person name="Crous P."/>
            <person name="Grigoriev I."/>
        </authorList>
    </citation>
    <scope>NUCLEOTIDE SEQUENCE</scope>
    <source>
        <strain evidence="1">CBS 123094</strain>
    </source>
</reference>
<sequence length="110" mass="12191">MGMGYYKPPTKDRRISVAYITASTNFKTMYMEGRVCAGYVRSVALGQFWESQEEGRVSSGASQGGRTCCIHTFIRVYTSIGTPHAVPILYIATCGSLSILFRLPTHRPMT</sequence>
<name>A0A6A5X213_9PLEO</name>
<accession>A0A6A5X213</accession>
<dbReference type="EMBL" id="ML977560">
    <property type="protein sequence ID" value="KAF2006325.1"/>
    <property type="molecule type" value="Genomic_DNA"/>
</dbReference>
<evidence type="ECO:0000313" key="2">
    <source>
        <dbReference type="Proteomes" id="UP000799779"/>
    </source>
</evidence>